<gene>
    <name evidence="1" type="ORF">SAMN05216270_12097</name>
</gene>
<dbReference type="EMBL" id="FNAD01000020">
    <property type="protein sequence ID" value="SDE41050.1"/>
    <property type="molecule type" value="Genomic_DNA"/>
</dbReference>
<dbReference type="PROSITE" id="PS51257">
    <property type="entry name" value="PROKAR_LIPOPROTEIN"/>
    <property type="match status" value="1"/>
</dbReference>
<keyword evidence="2" id="KW-1185">Reference proteome</keyword>
<sequence length="198" mass="21686">MRTVVPIIGAAALLLAGCTGEGDGGDPEPTASEGEAAVFDSLAPVEIAPPAGFVLAEGEERTDLMAENAVTQAFGIEGDQFTDDRLIVTSYLLEPGVDTAAYDAQLDLVLAYDEGRGFAADQNTHYPALMHREEGVQRYTEFPIDDGDAERPLVKQNNYYVFSGNRVIQVTCQWRYHFEDIRTACTDLTQNIAYPEDW</sequence>
<evidence type="ECO:0008006" key="3">
    <source>
        <dbReference type="Google" id="ProtNLM"/>
    </source>
</evidence>
<dbReference type="AlphaFoldDB" id="A0A1G7CQK8"/>
<name>A0A1G7CQK8_9ACTN</name>
<evidence type="ECO:0000313" key="1">
    <source>
        <dbReference type="EMBL" id="SDE41050.1"/>
    </source>
</evidence>
<protein>
    <recommendedName>
        <fullName evidence="3">Lipoprotein</fullName>
    </recommendedName>
</protein>
<accession>A0A1G7CQK8</accession>
<dbReference type="Proteomes" id="UP000198949">
    <property type="component" value="Unassembled WGS sequence"/>
</dbReference>
<reference evidence="2" key="1">
    <citation type="submission" date="2016-10" db="EMBL/GenBank/DDBJ databases">
        <authorList>
            <person name="Varghese N."/>
            <person name="Submissions S."/>
        </authorList>
    </citation>
    <scope>NUCLEOTIDE SEQUENCE [LARGE SCALE GENOMIC DNA]</scope>
    <source>
        <strain evidence="2">CGMCC 4.3516</strain>
    </source>
</reference>
<evidence type="ECO:0000313" key="2">
    <source>
        <dbReference type="Proteomes" id="UP000198949"/>
    </source>
</evidence>
<organism evidence="1 2">
    <name type="scientific">Glycomyces harbinensis</name>
    <dbReference type="NCBI Taxonomy" id="58114"/>
    <lineage>
        <taxon>Bacteria</taxon>
        <taxon>Bacillati</taxon>
        <taxon>Actinomycetota</taxon>
        <taxon>Actinomycetes</taxon>
        <taxon>Glycomycetales</taxon>
        <taxon>Glycomycetaceae</taxon>
        <taxon>Glycomyces</taxon>
    </lineage>
</organism>
<proteinExistence type="predicted"/>